<feature type="signal peptide" evidence="2">
    <location>
        <begin position="1"/>
        <end position="21"/>
    </location>
</feature>
<feature type="chain" id="PRO_5039467269" description="Lipoprotein" evidence="2">
    <location>
        <begin position="22"/>
        <end position="219"/>
    </location>
</feature>
<feature type="compositionally biased region" description="Low complexity" evidence="1">
    <location>
        <begin position="30"/>
        <end position="50"/>
    </location>
</feature>
<comment type="caution">
    <text evidence="3">The sequence shown here is derived from an EMBL/GenBank/DDBJ whole genome shotgun (WGS) entry which is preliminary data.</text>
</comment>
<dbReference type="AlphaFoldDB" id="A0A7Z0A9I4"/>
<name>A0A7Z0A9I4_9MICO</name>
<evidence type="ECO:0008006" key="5">
    <source>
        <dbReference type="Google" id="ProtNLM"/>
    </source>
</evidence>
<feature type="region of interest" description="Disordered" evidence="1">
    <location>
        <begin position="26"/>
        <end position="82"/>
    </location>
</feature>
<proteinExistence type="predicted"/>
<sequence length="219" mass="23431">MKTRKIASGLAVAVVTLTALTGCVTIETGPKPSDTSAPSKSATSTPAPTKDSPKPSATSSPKDAGDDTGKKDADKNDKAKKAKVHALNLDEIKGKRYSRANDFKGVFQPSPVIGPYLESWFVDGNEFRYIHQNCAGQVKRDVSGTIKNGKLVWTGTDDHVDPWIGDLDTHTTPVTITATTLDPDRISVEASTTHIADEKKAFAGYCKKRGKQVGKVFAD</sequence>
<keyword evidence="4" id="KW-1185">Reference proteome</keyword>
<dbReference type="Proteomes" id="UP000539111">
    <property type="component" value="Unassembled WGS sequence"/>
</dbReference>
<protein>
    <recommendedName>
        <fullName evidence="5">Lipoprotein</fullName>
    </recommendedName>
</protein>
<evidence type="ECO:0000256" key="1">
    <source>
        <dbReference type="SAM" id="MobiDB-lite"/>
    </source>
</evidence>
<keyword evidence="2" id="KW-0732">Signal</keyword>
<dbReference type="RefSeq" id="WP_179425211.1">
    <property type="nucleotide sequence ID" value="NZ_JACBZP010000001.1"/>
</dbReference>
<reference evidence="3 4" key="1">
    <citation type="submission" date="2020-07" db="EMBL/GenBank/DDBJ databases">
        <title>Sequencing the genomes of 1000 actinobacteria strains.</title>
        <authorList>
            <person name="Klenk H.-P."/>
        </authorList>
    </citation>
    <scope>NUCLEOTIDE SEQUENCE [LARGE SCALE GENOMIC DNA]</scope>
    <source>
        <strain evidence="3 4">DSM 26341</strain>
    </source>
</reference>
<feature type="compositionally biased region" description="Basic and acidic residues" evidence="1">
    <location>
        <begin position="63"/>
        <end position="79"/>
    </location>
</feature>
<evidence type="ECO:0000256" key="2">
    <source>
        <dbReference type="SAM" id="SignalP"/>
    </source>
</evidence>
<organism evidence="3 4">
    <name type="scientific">Spelaeicoccus albus</name>
    <dbReference type="NCBI Taxonomy" id="1280376"/>
    <lineage>
        <taxon>Bacteria</taxon>
        <taxon>Bacillati</taxon>
        <taxon>Actinomycetota</taxon>
        <taxon>Actinomycetes</taxon>
        <taxon>Micrococcales</taxon>
        <taxon>Brevibacteriaceae</taxon>
        <taxon>Spelaeicoccus</taxon>
    </lineage>
</organism>
<gene>
    <name evidence="3" type="ORF">BJY26_000397</name>
</gene>
<dbReference type="PROSITE" id="PS51257">
    <property type="entry name" value="PROKAR_LIPOPROTEIN"/>
    <property type="match status" value="1"/>
</dbReference>
<evidence type="ECO:0000313" key="4">
    <source>
        <dbReference type="Proteomes" id="UP000539111"/>
    </source>
</evidence>
<dbReference type="EMBL" id="JACBZP010000001">
    <property type="protein sequence ID" value="NYI66091.1"/>
    <property type="molecule type" value="Genomic_DNA"/>
</dbReference>
<evidence type="ECO:0000313" key="3">
    <source>
        <dbReference type="EMBL" id="NYI66091.1"/>
    </source>
</evidence>
<accession>A0A7Z0A9I4</accession>